<evidence type="ECO:0000313" key="2">
    <source>
        <dbReference type="Proteomes" id="UP000035265"/>
    </source>
</evidence>
<accession>A0A0H2KSS7</accession>
<protein>
    <recommendedName>
        <fullName evidence="3">ABM domain-containing protein</fullName>
    </recommendedName>
</protein>
<dbReference type="Proteomes" id="UP000035265">
    <property type="component" value="Unassembled WGS sequence"/>
</dbReference>
<sequence length="96" mass="10467">MAVVRTHRYTVETGRLAQMLEQRSALIQGLRAANPAFTAATLVRLEDGSYLDIWRWDSAAAMQTAAQAARDVPLVGATLGLTTDHEALDGEVLDER</sequence>
<dbReference type="AlphaFoldDB" id="A0A0H2KSS7"/>
<keyword evidence="2" id="KW-1185">Reference proteome</keyword>
<gene>
    <name evidence="1" type="ORF">FB00_01565</name>
</gene>
<dbReference type="PATRIC" id="fig|264251.5.peg.323"/>
<dbReference type="SUPFAM" id="SSF54909">
    <property type="entry name" value="Dimeric alpha+beta barrel"/>
    <property type="match status" value="1"/>
</dbReference>
<evidence type="ECO:0008006" key="3">
    <source>
        <dbReference type="Google" id="ProtNLM"/>
    </source>
</evidence>
<proteinExistence type="predicted"/>
<reference evidence="1 2" key="1">
    <citation type="submission" date="2014-05" db="EMBL/GenBank/DDBJ databases">
        <title>Cellulosimicrobium funkei U11 genome.</title>
        <authorList>
            <person name="Hu C."/>
            <person name="Gong Y."/>
            <person name="Wan W."/>
            <person name="Jiang M."/>
        </authorList>
    </citation>
    <scope>NUCLEOTIDE SEQUENCE [LARGE SCALE GENOMIC DNA]</scope>
    <source>
        <strain evidence="1 2">U11</strain>
    </source>
</reference>
<comment type="caution">
    <text evidence="1">The sequence shown here is derived from an EMBL/GenBank/DDBJ whole genome shotgun (WGS) entry which is preliminary data.</text>
</comment>
<name>A0A0H2KSS7_9MICO</name>
<dbReference type="EMBL" id="JNBQ01000001">
    <property type="protein sequence ID" value="KLN36566.1"/>
    <property type="molecule type" value="Genomic_DNA"/>
</dbReference>
<evidence type="ECO:0000313" key="1">
    <source>
        <dbReference type="EMBL" id="KLN36566.1"/>
    </source>
</evidence>
<dbReference type="STRING" id="264251.FB00_01565"/>
<dbReference type="RefSeq" id="WP_047231033.1">
    <property type="nucleotide sequence ID" value="NZ_JNBQ01000001.1"/>
</dbReference>
<organism evidence="1 2">
    <name type="scientific">Cellulosimicrobium funkei</name>
    <dbReference type="NCBI Taxonomy" id="264251"/>
    <lineage>
        <taxon>Bacteria</taxon>
        <taxon>Bacillati</taxon>
        <taxon>Actinomycetota</taxon>
        <taxon>Actinomycetes</taxon>
        <taxon>Micrococcales</taxon>
        <taxon>Promicromonosporaceae</taxon>
        <taxon>Cellulosimicrobium</taxon>
    </lineage>
</organism>
<dbReference type="InterPro" id="IPR011008">
    <property type="entry name" value="Dimeric_a/b-barrel"/>
</dbReference>